<dbReference type="Proteomes" id="UP000006639">
    <property type="component" value="Chromosome"/>
</dbReference>
<evidence type="ECO:0000256" key="1">
    <source>
        <dbReference type="SAM" id="MobiDB-lite"/>
    </source>
</evidence>
<reference evidence="2 3" key="1">
    <citation type="journal article" date="2011" name="Mol. Biol. Evol.">
        <title>Phylogenomic evidence for the presence of a flagellum and cbb3 oxidase in the free-living mitochondrial ancestor.</title>
        <authorList>
            <person name="Sassera D."/>
            <person name="Lo N."/>
            <person name="Epis S."/>
            <person name="D'Auria G."/>
            <person name="Montagna M."/>
            <person name="Comandatore F."/>
            <person name="Horner D."/>
            <person name="Pereto J."/>
            <person name="Luciano A.M."/>
            <person name="Franciosi F."/>
            <person name="Ferri E."/>
            <person name="Crotti E."/>
            <person name="Bazzocchi C."/>
            <person name="Daffonchio D."/>
            <person name="Sacchi L."/>
            <person name="Moya A."/>
            <person name="Latorre A."/>
            <person name="Bandi C."/>
        </authorList>
    </citation>
    <scope>NUCLEOTIDE SEQUENCE [LARGE SCALE GENOMIC DNA]</scope>
    <source>
        <strain evidence="2 3">IricVA</strain>
    </source>
</reference>
<sequence length="81" mass="9065">MPDYPSFESVNSYLSENPDLKKSTEKAADKLAPEKTTVEPTKPKSAIEVVADAWKEKLEANPRLKNPDVYHKVYKGMVSAI</sequence>
<dbReference type="RefSeq" id="WP_013950769.1">
    <property type="nucleotide sequence ID" value="NC_015722.1"/>
</dbReference>
<dbReference type="EMBL" id="CP002130">
    <property type="protein sequence ID" value="AEI88553.1"/>
    <property type="molecule type" value="Genomic_DNA"/>
</dbReference>
<name>F7XV54_MIDMI</name>
<feature type="compositionally biased region" description="Basic and acidic residues" evidence="1">
    <location>
        <begin position="18"/>
        <end position="37"/>
    </location>
</feature>
<organism evidence="2 3">
    <name type="scientific">Midichloria mitochondrii (strain IricVA)</name>
    <dbReference type="NCBI Taxonomy" id="696127"/>
    <lineage>
        <taxon>Bacteria</taxon>
        <taxon>Pseudomonadati</taxon>
        <taxon>Pseudomonadota</taxon>
        <taxon>Alphaproteobacteria</taxon>
        <taxon>Rickettsiales</taxon>
        <taxon>Candidatus Midichloriaceae</taxon>
        <taxon>Candidatus Midichloria</taxon>
    </lineage>
</organism>
<protein>
    <submittedName>
        <fullName evidence="2">Uncharacterized protein</fullName>
    </submittedName>
</protein>
<keyword evidence="3" id="KW-1185">Reference proteome</keyword>
<proteinExistence type="predicted"/>
<gene>
    <name evidence="2" type="ordered locus">midi_00236</name>
</gene>
<dbReference type="HOGENOM" id="CLU_2570020_0_0_5"/>
<evidence type="ECO:0000313" key="3">
    <source>
        <dbReference type="Proteomes" id="UP000006639"/>
    </source>
</evidence>
<dbReference type="KEGG" id="mmn:midi_00236"/>
<accession>F7XV54</accession>
<dbReference type="AlphaFoldDB" id="F7XV54"/>
<feature type="region of interest" description="Disordered" evidence="1">
    <location>
        <begin position="1"/>
        <end position="43"/>
    </location>
</feature>
<evidence type="ECO:0000313" key="2">
    <source>
        <dbReference type="EMBL" id="AEI88553.1"/>
    </source>
</evidence>